<dbReference type="EMBL" id="EAAA01002421">
    <property type="status" value="NOT_ANNOTATED_CDS"/>
    <property type="molecule type" value="Genomic_DNA"/>
</dbReference>
<evidence type="ECO:0000313" key="2">
    <source>
        <dbReference type="Proteomes" id="UP000008144"/>
    </source>
</evidence>
<sequence>FAKFSQSIPEKNGCSIRRSYPPHEALPSLSIGLSWSSEEIKFFASRSKFSGNSYLQFTICWKIKYSFGALKGNSPVNIWYTMHPSAHKSELLQAFLSLSNSGDT</sequence>
<protein>
    <submittedName>
        <fullName evidence="1">Uncharacterized protein</fullName>
    </submittedName>
</protein>
<dbReference type="AlphaFoldDB" id="F6WVY5"/>
<name>F6WVY5_CIOIN</name>
<dbReference type="HOGENOM" id="CLU_2256097_0_0_1"/>
<proteinExistence type="predicted"/>
<dbReference type="InParanoid" id="F6WVY5"/>
<dbReference type="Ensembl" id="ENSCINT00000014520.3">
    <property type="protein sequence ID" value="ENSCINP00000014520.3"/>
    <property type="gene ID" value="ENSCING00000011933.2"/>
</dbReference>
<evidence type="ECO:0000313" key="1">
    <source>
        <dbReference type="Ensembl" id="ENSCINP00000014520.3"/>
    </source>
</evidence>
<dbReference type="Proteomes" id="UP000008144">
    <property type="component" value="Chromosome 7"/>
</dbReference>
<organism evidence="1 2">
    <name type="scientific">Ciona intestinalis</name>
    <name type="common">Transparent sea squirt</name>
    <name type="synonym">Ascidia intestinalis</name>
    <dbReference type="NCBI Taxonomy" id="7719"/>
    <lineage>
        <taxon>Eukaryota</taxon>
        <taxon>Metazoa</taxon>
        <taxon>Chordata</taxon>
        <taxon>Tunicata</taxon>
        <taxon>Ascidiacea</taxon>
        <taxon>Phlebobranchia</taxon>
        <taxon>Cionidae</taxon>
        <taxon>Ciona</taxon>
    </lineage>
</organism>
<keyword evidence="2" id="KW-1185">Reference proteome</keyword>
<reference evidence="1" key="2">
    <citation type="journal article" date="2008" name="Genome Biol.">
        <title>Improved genome assembly and evidence-based global gene model set for the chordate Ciona intestinalis: new insight into intron and operon populations.</title>
        <authorList>
            <person name="Satou Y."/>
            <person name="Mineta K."/>
            <person name="Ogasawara M."/>
            <person name="Sasakura Y."/>
            <person name="Shoguchi E."/>
            <person name="Ueno K."/>
            <person name="Yamada L."/>
            <person name="Matsumoto J."/>
            <person name="Wasserscheid J."/>
            <person name="Dewar K."/>
            <person name="Wiley G.B."/>
            <person name="Macmil S.L."/>
            <person name="Roe B.A."/>
            <person name="Zeller R.W."/>
            <person name="Hastings K.E."/>
            <person name="Lemaire P."/>
            <person name="Lindquist E."/>
            <person name="Endo T."/>
            <person name="Hotta K."/>
            <person name="Inaba K."/>
        </authorList>
    </citation>
    <scope>NUCLEOTIDE SEQUENCE [LARGE SCALE GENOMIC DNA]</scope>
    <source>
        <strain evidence="1">wild type</strain>
    </source>
</reference>
<reference evidence="1" key="3">
    <citation type="submission" date="2025-08" db="UniProtKB">
        <authorList>
            <consortium name="Ensembl"/>
        </authorList>
    </citation>
    <scope>IDENTIFICATION</scope>
</reference>
<reference evidence="2" key="1">
    <citation type="journal article" date="2002" name="Science">
        <title>The draft genome of Ciona intestinalis: insights into chordate and vertebrate origins.</title>
        <authorList>
            <person name="Dehal P."/>
            <person name="Satou Y."/>
            <person name="Campbell R.K."/>
            <person name="Chapman J."/>
            <person name="Degnan B."/>
            <person name="De Tomaso A."/>
            <person name="Davidson B."/>
            <person name="Di Gregorio A."/>
            <person name="Gelpke M."/>
            <person name="Goodstein D.M."/>
            <person name="Harafuji N."/>
            <person name="Hastings K.E."/>
            <person name="Ho I."/>
            <person name="Hotta K."/>
            <person name="Huang W."/>
            <person name="Kawashima T."/>
            <person name="Lemaire P."/>
            <person name="Martinez D."/>
            <person name="Meinertzhagen I.A."/>
            <person name="Necula S."/>
            <person name="Nonaka M."/>
            <person name="Putnam N."/>
            <person name="Rash S."/>
            <person name="Saiga H."/>
            <person name="Satake M."/>
            <person name="Terry A."/>
            <person name="Yamada L."/>
            <person name="Wang H.G."/>
            <person name="Awazu S."/>
            <person name="Azumi K."/>
            <person name="Boore J."/>
            <person name="Branno M."/>
            <person name="Chin-Bow S."/>
            <person name="DeSantis R."/>
            <person name="Doyle S."/>
            <person name="Francino P."/>
            <person name="Keys D.N."/>
            <person name="Haga S."/>
            <person name="Hayashi H."/>
            <person name="Hino K."/>
            <person name="Imai K.S."/>
            <person name="Inaba K."/>
            <person name="Kano S."/>
            <person name="Kobayashi K."/>
            <person name="Kobayashi M."/>
            <person name="Lee B.I."/>
            <person name="Makabe K.W."/>
            <person name="Manohar C."/>
            <person name="Matassi G."/>
            <person name="Medina M."/>
            <person name="Mochizuki Y."/>
            <person name="Mount S."/>
            <person name="Morishita T."/>
            <person name="Miura S."/>
            <person name="Nakayama A."/>
            <person name="Nishizaka S."/>
            <person name="Nomoto H."/>
            <person name="Ohta F."/>
            <person name="Oishi K."/>
            <person name="Rigoutsos I."/>
            <person name="Sano M."/>
            <person name="Sasaki A."/>
            <person name="Sasakura Y."/>
            <person name="Shoguchi E."/>
            <person name="Shin-i T."/>
            <person name="Spagnuolo A."/>
            <person name="Stainier D."/>
            <person name="Suzuki M.M."/>
            <person name="Tassy O."/>
            <person name="Takatori N."/>
            <person name="Tokuoka M."/>
            <person name="Yagi K."/>
            <person name="Yoshizaki F."/>
            <person name="Wada S."/>
            <person name="Zhang C."/>
            <person name="Hyatt P.D."/>
            <person name="Larimer F."/>
            <person name="Detter C."/>
            <person name="Doggett N."/>
            <person name="Glavina T."/>
            <person name="Hawkins T."/>
            <person name="Richardson P."/>
            <person name="Lucas S."/>
            <person name="Kohara Y."/>
            <person name="Levine M."/>
            <person name="Satoh N."/>
            <person name="Rokhsar D.S."/>
        </authorList>
    </citation>
    <scope>NUCLEOTIDE SEQUENCE [LARGE SCALE GENOMIC DNA]</scope>
</reference>
<accession>F6WVY5</accession>
<reference evidence="1" key="4">
    <citation type="submission" date="2025-09" db="UniProtKB">
        <authorList>
            <consortium name="Ensembl"/>
        </authorList>
    </citation>
    <scope>IDENTIFICATION</scope>
</reference>